<accession>A0ACC0V0J3</accession>
<name>A0ACC0V0J3_9HYPO</name>
<dbReference type="Proteomes" id="UP001163324">
    <property type="component" value="Chromosome 5"/>
</dbReference>
<proteinExistence type="predicted"/>
<reference evidence="1" key="1">
    <citation type="submission" date="2022-10" db="EMBL/GenBank/DDBJ databases">
        <title>Complete Genome of Trichothecium roseum strain YXFP-22015, a Plant Pathogen Isolated from Citrus.</title>
        <authorList>
            <person name="Wang Y."/>
            <person name="Zhu L."/>
        </authorList>
    </citation>
    <scope>NUCLEOTIDE SEQUENCE</scope>
    <source>
        <strain evidence="1">YXFP-22015</strain>
    </source>
</reference>
<organism evidence="1 2">
    <name type="scientific">Trichothecium roseum</name>
    <dbReference type="NCBI Taxonomy" id="47278"/>
    <lineage>
        <taxon>Eukaryota</taxon>
        <taxon>Fungi</taxon>
        <taxon>Dikarya</taxon>
        <taxon>Ascomycota</taxon>
        <taxon>Pezizomycotina</taxon>
        <taxon>Sordariomycetes</taxon>
        <taxon>Hypocreomycetidae</taxon>
        <taxon>Hypocreales</taxon>
        <taxon>Hypocreales incertae sedis</taxon>
        <taxon>Trichothecium</taxon>
    </lineage>
</organism>
<keyword evidence="2" id="KW-1185">Reference proteome</keyword>
<sequence>MDNAKEQTPDPTTTATATATATAATTPSGILSDNDTPPAERGNGLTKEAVERLGRERPPLLGSMVVEVGFVTAIVLSMMMSEFFISGFNIALPKVAEAMDMPESLRTWPAAVINLTTASFLLPFSRLCDRYGPRLVFLGGHVWLTIWSLVCGFSTDAVMLIVCRAMQGLGAAAFMPAGLALLAQTYRPGPRKNLIFSLYGAFACIGFYFGILISAVSVGLLHWRWYFWIGTCLCLAVVVLGVCFVPRDLQADDPTIAMDWLGMATIAPGLVLVVFALTDGGHAPDGWRTPYVYVTFVIGALLLCAAVYVQGWVSEQPLLPAEVFKPKYLKRLMFGLFCAYGVFSLFLFYASFYVEEALRIPPMLTAAWFTPLAVGGMVLAITGGFIMHMIPGRVLMIISQVGFVLSVLLFALIPEKKDDGSGPSTSFLYWAYVFPAMLCGTIGVDITFNITNVFITTAMPRRLQSAASGVINSLLYLGMAFWLGVGELAVSTAREHRGGDLPQREQYTIGFWTGTGLAGVALLIVATVPMGKQEADLTPEEKAELEKEMCASQPISEAPTVLKDDAGRGDV</sequence>
<dbReference type="EMBL" id="CM047944">
    <property type="protein sequence ID" value="KAI9899434.1"/>
    <property type="molecule type" value="Genomic_DNA"/>
</dbReference>
<protein>
    <submittedName>
        <fullName evidence="1">Uncharacterized protein</fullName>
    </submittedName>
</protein>
<evidence type="ECO:0000313" key="2">
    <source>
        <dbReference type="Proteomes" id="UP001163324"/>
    </source>
</evidence>
<comment type="caution">
    <text evidence="1">The sequence shown here is derived from an EMBL/GenBank/DDBJ whole genome shotgun (WGS) entry which is preliminary data.</text>
</comment>
<gene>
    <name evidence="1" type="ORF">N3K66_005895</name>
</gene>
<evidence type="ECO:0000313" key="1">
    <source>
        <dbReference type="EMBL" id="KAI9899434.1"/>
    </source>
</evidence>